<evidence type="ECO:0000256" key="1">
    <source>
        <dbReference type="ARBA" id="ARBA00010751"/>
    </source>
</evidence>
<name>M0I323_9EURY</name>
<dbReference type="EMBL" id="AOLN01000018">
    <property type="protein sequence ID" value="ELZ91185.1"/>
    <property type="molecule type" value="Genomic_DNA"/>
</dbReference>
<sequence>MLVTTTETIAGREITETLGTVRGNTIRARNVGRDITQGLRNIVGGELKSYTGLMTDARDEATERMIAEAEAVDADAIVGVRYVTSEVTQGAAEILTYGTAVELAD</sequence>
<dbReference type="Proteomes" id="UP000011550">
    <property type="component" value="Unassembled WGS sequence"/>
</dbReference>
<dbReference type="AlphaFoldDB" id="M0I323"/>
<dbReference type="SUPFAM" id="SSF117782">
    <property type="entry name" value="YbjQ-like"/>
    <property type="match status" value="1"/>
</dbReference>
<dbReference type="InterPro" id="IPR035439">
    <property type="entry name" value="UPF0145_dom_sf"/>
</dbReference>
<reference evidence="3 4" key="1">
    <citation type="journal article" date="2014" name="PLoS Genet.">
        <title>Phylogenetically driven sequencing of extremely halophilic archaea reveals strategies for static and dynamic osmo-response.</title>
        <authorList>
            <person name="Becker E.A."/>
            <person name="Seitzer P.M."/>
            <person name="Tritt A."/>
            <person name="Larsen D."/>
            <person name="Krusor M."/>
            <person name="Yao A.I."/>
            <person name="Wu D."/>
            <person name="Madern D."/>
            <person name="Eisen J.A."/>
            <person name="Darling A.E."/>
            <person name="Facciotti M.T."/>
        </authorList>
    </citation>
    <scope>NUCLEOTIDE SEQUENCE [LARGE SCALE GENOMIC DNA]</scope>
    <source>
        <strain evidence="3 4">ATCC BAA-1512</strain>
    </source>
</reference>
<accession>M0I323</accession>
<dbReference type="Pfam" id="PF01906">
    <property type="entry name" value="YbjQ_1"/>
    <property type="match status" value="1"/>
</dbReference>
<dbReference type="PANTHER" id="PTHR34068">
    <property type="entry name" value="UPF0145 PROTEIN YBJQ"/>
    <property type="match status" value="1"/>
</dbReference>
<comment type="similarity">
    <text evidence="1 2">Belongs to the UPF0145 family.</text>
</comment>
<dbReference type="Gene3D" id="3.30.110.70">
    <property type="entry name" value="Hypothetical protein apc22750. Chain B"/>
    <property type="match status" value="1"/>
</dbReference>
<protein>
    <recommendedName>
        <fullName evidence="2">UPF0145 protein C440_12764</fullName>
    </recommendedName>
</protein>
<dbReference type="STRING" id="662479.C440_12764"/>
<dbReference type="OrthoDB" id="59443at2157"/>
<keyword evidence="4" id="KW-1185">Reference proteome</keyword>
<evidence type="ECO:0000313" key="3">
    <source>
        <dbReference type="EMBL" id="ELZ91185.1"/>
    </source>
</evidence>
<dbReference type="PANTHER" id="PTHR34068:SF2">
    <property type="entry name" value="UPF0145 PROTEIN SCO3412"/>
    <property type="match status" value="1"/>
</dbReference>
<dbReference type="InterPro" id="IPR002765">
    <property type="entry name" value="UPF0145_YbjQ-like"/>
</dbReference>
<gene>
    <name evidence="3" type="ORF">C440_12764</name>
</gene>
<proteinExistence type="inferred from homology"/>
<dbReference type="PATRIC" id="fig|662479.7.peg.2581"/>
<organism evidence="3 4">
    <name type="scientific">Haloferax mucosum ATCC BAA-1512</name>
    <dbReference type="NCBI Taxonomy" id="662479"/>
    <lineage>
        <taxon>Archaea</taxon>
        <taxon>Methanobacteriati</taxon>
        <taxon>Methanobacteriota</taxon>
        <taxon>Stenosarchaea group</taxon>
        <taxon>Halobacteria</taxon>
        <taxon>Halobacteriales</taxon>
        <taxon>Haloferacaceae</taxon>
        <taxon>Haloferax</taxon>
    </lineage>
</organism>
<dbReference type="RefSeq" id="WP_008320877.1">
    <property type="nucleotide sequence ID" value="NZ_AOLN01000018.1"/>
</dbReference>
<comment type="caution">
    <text evidence="3">The sequence shown here is derived from an EMBL/GenBank/DDBJ whole genome shotgun (WGS) entry which is preliminary data.</text>
</comment>
<evidence type="ECO:0000313" key="4">
    <source>
        <dbReference type="Proteomes" id="UP000011550"/>
    </source>
</evidence>
<dbReference type="HAMAP" id="MF_00338">
    <property type="entry name" value="UPF0145"/>
    <property type="match status" value="1"/>
</dbReference>
<evidence type="ECO:0000256" key="2">
    <source>
        <dbReference type="HAMAP-Rule" id="MF_00338"/>
    </source>
</evidence>